<reference evidence="2 3" key="1">
    <citation type="submission" date="2019-08" db="EMBL/GenBank/DDBJ databases">
        <title>Draft Genome Sequence of Halomonas eurihalina Isolated from Preserved Hide-surface.</title>
        <authorList>
            <person name="Hussain S.A."/>
            <person name="Xu A."/>
            <person name="Sarker M."/>
            <person name="Sommers C."/>
        </authorList>
    </citation>
    <scope>NUCLEOTIDE SEQUENCE [LARGE SCALE GENOMIC DNA]</scope>
    <source>
        <strain evidence="2 3">MS1</strain>
    </source>
</reference>
<dbReference type="InterPro" id="IPR001173">
    <property type="entry name" value="Glyco_trans_2-like"/>
</dbReference>
<feature type="domain" description="Glycosyltransferase 2-like" evidence="1">
    <location>
        <begin position="30"/>
        <end position="135"/>
    </location>
</feature>
<protein>
    <submittedName>
        <fullName evidence="2">Glycosyltransferase family 2 protein</fullName>
    </submittedName>
</protein>
<evidence type="ECO:0000313" key="3">
    <source>
        <dbReference type="Proteomes" id="UP000324260"/>
    </source>
</evidence>
<organism evidence="2 3">
    <name type="scientific">Halomonas eurihalina</name>
    <dbReference type="NCBI Taxonomy" id="42566"/>
    <lineage>
        <taxon>Bacteria</taxon>
        <taxon>Pseudomonadati</taxon>
        <taxon>Pseudomonadota</taxon>
        <taxon>Gammaproteobacteria</taxon>
        <taxon>Oceanospirillales</taxon>
        <taxon>Halomonadaceae</taxon>
        <taxon>Halomonas</taxon>
    </lineage>
</organism>
<dbReference type="Pfam" id="PF00535">
    <property type="entry name" value="Glycos_transf_2"/>
    <property type="match status" value="1"/>
</dbReference>
<proteinExistence type="predicted"/>
<accession>A0A5D9CVB1</accession>
<sequence>MEEVSCHADMASNERTRQLTMHTDQPRVAIIIPCFNRWPRVCEAIDAVLSQTWPDTQCVVVDDASTDDSYSQLEEHYKAEARVSIHQLESNQGQSAARNYGVAVSDADYIGFLDSDDLLVESAVANRMQLAQDYPDFEGIIFSDHIDATSHASLLPGEKQYAAALSLSEYIDDMGWLHTNSFIMKRNAFRALEGFNVELRKKEDVEFFLRALAREDARYAGGPCCMVRDVEPQRARHDHKRIIHQGERFIEAIMMNPDLTNKLTQRQTKQLLEADARSVLQSLYRMKQGKRFRCTVRDGIANGKLKPDARLFKRYLLSFFR</sequence>
<name>A0A5D9CVB1_HALER</name>
<dbReference type="SUPFAM" id="SSF53448">
    <property type="entry name" value="Nucleotide-diphospho-sugar transferases"/>
    <property type="match status" value="1"/>
</dbReference>
<dbReference type="AlphaFoldDB" id="A0A5D9CVB1"/>
<dbReference type="GO" id="GO:0016740">
    <property type="term" value="F:transferase activity"/>
    <property type="evidence" value="ECO:0007669"/>
    <property type="project" value="UniProtKB-KW"/>
</dbReference>
<comment type="caution">
    <text evidence="2">The sequence shown here is derived from an EMBL/GenBank/DDBJ whole genome shotgun (WGS) entry which is preliminary data.</text>
</comment>
<dbReference type="InterPro" id="IPR029044">
    <property type="entry name" value="Nucleotide-diphossugar_trans"/>
</dbReference>
<dbReference type="OrthoDB" id="9801954at2"/>
<evidence type="ECO:0000313" key="2">
    <source>
        <dbReference type="EMBL" id="TZG35093.1"/>
    </source>
</evidence>
<dbReference type="Gene3D" id="3.90.550.10">
    <property type="entry name" value="Spore Coat Polysaccharide Biosynthesis Protein SpsA, Chain A"/>
    <property type="match status" value="1"/>
</dbReference>
<dbReference type="EMBL" id="VTPU01000015">
    <property type="protein sequence ID" value="TZG35093.1"/>
    <property type="molecule type" value="Genomic_DNA"/>
</dbReference>
<dbReference type="PANTHER" id="PTHR43685:SF2">
    <property type="entry name" value="GLYCOSYLTRANSFERASE 2-LIKE DOMAIN-CONTAINING PROTEIN"/>
    <property type="match status" value="1"/>
</dbReference>
<keyword evidence="2" id="KW-0808">Transferase</keyword>
<keyword evidence="3" id="KW-1185">Reference proteome</keyword>
<dbReference type="InterPro" id="IPR050834">
    <property type="entry name" value="Glycosyltransf_2"/>
</dbReference>
<dbReference type="CDD" id="cd00761">
    <property type="entry name" value="Glyco_tranf_GTA_type"/>
    <property type="match status" value="1"/>
</dbReference>
<dbReference type="PANTHER" id="PTHR43685">
    <property type="entry name" value="GLYCOSYLTRANSFERASE"/>
    <property type="match status" value="1"/>
</dbReference>
<gene>
    <name evidence="2" type="ORF">FZZ93_14210</name>
</gene>
<dbReference type="Proteomes" id="UP000324260">
    <property type="component" value="Unassembled WGS sequence"/>
</dbReference>
<evidence type="ECO:0000259" key="1">
    <source>
        <dbReference type="Pfam" id="PF00535"/>
    </source>
</evidence>